<name>A0A9D9EN10_9SPIR</name>
<dbReference type="EMBL" id="JADIMS010000008">
    <property type="protein sequence ID" value="MBO8449570.1"/>
    <property type="molecule type" value="Genomic_DNA"/>
</dbReference>
<reference evidence="4" key="1">
    <citation type="submission" date="2020-10" db="EMBL/GenBank/DDBJ databases">
        <authorList>
            <person name="Gilroy R."/>
        </authorList>
    </citation>
    <scope>NUCLEOTIDE SEQUENCE</scope>
    <source>
        <strain evidence="4">B3-4054</strain>
    </source>
</reference>
<reference evidence="4" key="2">
    <citation type="journal article" date="2021" name="PeerJ">
        <title>Extensive microbial diversity within the chicken gut microbiome revealed by metagenomics and culture.</title>
        <authorList>
            <person name="Gilroy R."/>
            <person name="Ravi A."/>
            <person name="Getino M."/>
            <person name="Pursley I."/>
            <person name="Horton D.L."/>
            <person name="Alikhan N.F."/>
            <person name="Baker D."/>
            <person name="Gharbi K."/>
            <person name="Hall N."/>
            <person name="Watson M."/>
            <person name="Adriaenssens E.M."/>
            <person name="Foster-Nyarko E."/>
            <person name="Jarju S."/>
            <person name="Secka A."/>
            <person name="Antonio M."/>
            <person name="Oren A."/>
            <person name="Chaudhuri R.R."/>
            <person name="La Ragione R."/>
            <person name="Hildebrand F."/>
            <person name="Pallen M.J."/>
        </authorList>
    </citation>
    <scope>NUCLEOTIDE SEQUENCE</scope>
    <source>
        <strain evidence="4">B3-4054</strain>
    </source>
</reference>
<feature type="region of interest" description="Disordered" evidence="1">
    <location>
        <begin position="48"/>
        <end position="153"/>
    </location>
</feature>
<sequence length="295" mass="31289">MPKNSKKQAPFGCLFWIAFILLIFVLFFINKDSITRAVRSLQESGFFTEDSGDGIVPGKPQPQTIEDGGIRIDVQPGTEAGNGGEAAETEPAGETEPDAGETDTKMPVPPAEDITALQGPEPPDPDSGAEETPPAAAAGGKPETGSGTAQNTVPMRKQRLYFVSIDSDGAVLRQEVVKDIPKSDSPLADALHALFAGPSASEAEQGLISLIPPGTRLLSAVVKNGVATLNLSEDFRFNRYGIEGYIGQLSQVVFTATTFPTVTAVQFLLDGQRREYLGAEGVWIGTPLGRKDFTP</sequence>
<dbReference type="AlphaFoldDB" id="A0A9D9EN10"/>
<organism evidence="4 5">
    <name type="scientific">Candidatus Avitreponema avistercoris</name>
    <dbReference type="NCBI Taxonomy" id="2840705"/>
    <lineage>
        <taxon>Bacteria</taxon>
        <taxon>Pseudomonadati</taxon>
        <taxon>Spirochaetota</taxon>
        <taxon>Spirochaetia</taxon>
        <taxon>Spirochaetales</taxon>
        <taxon>Candidatus Avitreponema</taxon>
    </lineage>
</organism>
<gene>
    <name evidence="4" type="ORF">IAA96_00485</name>
</gene>
<comment type="caution">
    <text evidence="4">The sequence shown here is derived from an EMBL/GenBank/DDBJ whole genome shotgun (WGS) entry which is preliminary data.</text>
</comment>
<keyword evidence="2" id="KW-0812">Transmembrane</keyword>
<feature type="transmembrane region" description="Helical" evidence="2">
    <location>
        <begin position="12"/>
        <end position="29"/>
    </location>
</feature>
<feature type="compositionally biased region" description="Acidic residues" evidence="1">
    <location>
        <begin position="87"/>
        <end position="101"/>
    </location>
</feature>
<keyword evidence="2" id="KW-0472">Membrane</keyword>
<feature type="compositionally biased region" description="Low complexity" evidence="1">
    <location>
        <begin position="130"/>
        <end position="145"/>
    </location>
</feature>
<accession>A0A9D9EN10</accession>
<dbReference type="SMART" id="SM00909">
    <property type="entry name" value="Germane"/>
    <property type="match status" value="1"/>
</dbReference>
<protein>
    <submittedName>
        <fullName evidence="4">GerMN domain-containing protein</fullName>
    </submittedName>
</protein>
<dbReference type="InterPro" id="IPR019606">
    <property type="entry name" value="GerMN"/>
</dbReference>
<dbReference type="Pfam" id="PF10646">
    <property type="entry name" value="Germane"/>
    <property type="match status" value="1"/>
</dbReference>
<evidence type="ECO:0000313" key="4">
    <source>
        <dbReference type="EMBL" id="MBO8449570.1"/>
    </source>
</evidence>
<evidence type="ECO:0000256" key="2">
    <source>
        <dbReference type="SAM" id="Phobius"/>
    </source>
</evidence>
<keyword evidence="2" id="KW-1133">Transmembrane helix</keyword>
<dbReference type="Proteomes" id="UP000823616">
    <property type="component" value="Unassembled WGS sequence"/>
</dbReference>
<proteinExistence type="predicted"/>
<feature type="domain" description="GerMN" evidence="3">
    <location>
        <begin position="187"/>
        <end position="278"/>
    </location>
</feature>
<evidence type="ECO:0000313" key="5">
    <source>
        <dbReference type="Proteomes" id="UP000823616"/>
    </source>
</evidence>
<evidence type="ECO:0000256" key="1">
    <source>
        <dbReference type="SAM" id="MobiDB-lite"/>
    </source>
</evidence>
<evidence type="ECO:0000259" key="3">
    <source>
        <dbReference type="SMART" id="SM00909"/>
    </source>
</evidence>